<dbReference type="FunFam" id="3.40.50.2300:FF:000039">
    <property type="entry name" value="RNA polymerase II subunit A C-terminal domain phosphatase"/>
    <property type="match status" value="1"/>
</dbReference>
<dbReference type="InterPro" id="IPR006811">
    <property type="entry name" value="RNA_pol_II_suA"/>
</dbReference>
<dbReference type="AlphaFoldDB" id="A0AA38LQH9"/>
<dbReference type="RefSeq" id="XP_052941682.1">
    <property type="nucleotide sequence ID" value="XM_053089228.1"/>
</dbReference>
<keyword evidence="5" id="KW-0378">Hydrolase</keyword>
<keyword evidence="7" id="KW-0539">Nucleus</keyword>
<evidence type="ECO:0000256" key="8">
    <source>
        <dbReference type="ARBA" id="ARBA00047761"/>
    </source>
</evidence>
<comment type="caution">
    <text evidence="11">The sequence shown here is derived from an EMBL/GenBank/DDBJ whole genome shotgun (WGS) entry which is preliminary data.</text>
</comment>
<comment type="similarity">
    <text evidence="2">Belongs to the SSU72 phosphatase family.</text>
</comment>
<comment type="catalytic activity">
    <reaction evidence="8">
        <text>O-phospho-L-seryl-[protein] + H2O = L-seryl-[protein] + phosphate</text>
        <dbReference type="Rhea" id="RHEA:20629"/>
        <dbReference type="Rhea" id="RHEA-COMP:9863"/>
        <dbReference type="Rhea" id="RHEA-COMP:11604"/>
        <dbReference type="ChEBI" id="CHEBI:15377"/>
        <dbReference type="ChEBI" id="CHEBI:29999"/>
        <dbReference type="ChEBI" id="CHEBI:43474"/>
        <dbReference type="ChEBI" id="CHEBI:83421"/>
        <dbReference type="EC" id="3.1.3.16"/>
    </reaction>
</comment>
<dbReference type="GO" id="GO:0008420">
    <property type="term" value="F:RNA polymerase II CTD heptapeptide repeat phosphatase activity"/>
    <property type="evidence" value="ECO:0007669"/>
    <property type="project" value="UniProtKB-ARBA"/>
</dbReference>
<feature type="compositionally biased region" description="Low complexity" evidence="10">
    <location>
        <begin position="48"/>
        <end position="61"/>
    </location>
</feature>
<name>A0AA38LQH9_9TREE</name>
<evidence type="ECO:0000256" key="7">
    <source>
        <dbReference type="ARBA" id="ARBA00023242"/>
    </source>
</evidence>
<feature type="region of interest" description="Disordered" evidence="10">
    <location>
        <begin position="1"/>
        <end position="152"/>
    </location>
</feature>
<dbReference type="GO" id="GO:0031124">
    <property type="term" value="P:mRNA 3'-end processing"/>
    <property type="evidence" value="ECO:0007669"/>
    <property type="project" value="UniProtKB-ARBA"/>
</dbReference>
<evidence type="ECO:0000313" key="12">
    <source>
        <dbReference type="Proteomes" id="UP001164286"/>
    </source>
</evidence>
<dbReference type="Gene3D" id="3.40.50.2300">
    <property type="match status" value="2"/>
</dbReference>
<protein>
    <recommendedName>
        <fullName evidence="3">protein-serine/threonine phosphatase</fullName>
        <ecNumber evidence="3">3.1.3.16</ecNumber>
    </recommendedName>
</protein>
<dbReference type="Pfam" id="PF04722">
    <property type="entry name" value="Ssu72"/>
    <property type="match status" value="1"/>
</dbReference>
<evidence type="ECO:0000256" key="10">
    <source>
        <dbReference type="SAM" id="MobiDB-lite"/>
    </source>
</evidence>
<comment type="subcellular location">
    <subcellularLocation>
        <location evidence="1">Nucleus</location>
    </subcellularLocation>
</comment>
<comment type="catalytic activity">
    <reaction evidence="9">
        <text>O-phospho-L-threonyl-[protein] + H2O = L-threonyl-[protein] + phosphate</text>
        <dbReference type="Rhea" id="RHEA:47004"/>
        <dbReference type="Rhea" id="RHEA-COMP:11060"/>
        <dbReference type="Rhea" id="RHEA-COMP:11605"/>
        <dbReference type="ChEBI" id="CHEBI:15377"/>
        <dbReference type="ChEBI" id="CHEBI:30013"/>
        <dbReference type="ChEBI" id="CHEBI:43474"/>
        <dbReference type="ChEBI" id="CHEBI:61977"/>
        <dbReference type="EC" id="3.1.3.16"/>
    </reaction>
</comment>
<evidence type="ECO:0000256" key="4">
    <source>
        <dbReference type="ARBA" id="ARBA00022664"/>
    </source>
</evidence>
<dbReference type="GeneID" id="77728433"/>
<keyword evidence="4" id="KW-0507">mRNA processing</keyword>
<evidence type="ECO:0000256" key="6">
    <source>
        <dbReference type="ARBA" id="ARBA00022912"/>
    </source>
</evidence>
<evidence type="ECO:0000256" key="5">
    <source>
        <dbReference type="ARBA" id="ARBA00022801"/>
    </source>
</evidence>
<evidence type="ECO:0000256" key="1">
    <source>
        <dbReference type="ARBA" id="ARBA00004123"/>
    </source>
</evidence>
<gene>
    <name evidence="11" type="ORF">MKK02DRAFT_35644</name>
</gene>
<sequence>MDPRRPTNGGGYSNYPPPGQGQYNSQSSYAPPPQSNGQYGGPPPQNRYGSVPSSGSSSPYSNPQDPRLNRSNIQAPTPSYPPADPRIRPSDPRLAVNQQASTPQAYSTPTPPPGAGSSTSTPVPRAVGAGPGNEGTSASVGDGDMVSGSTEPRAKKRPLFCVVCASNNNRSMEAHMVLEKAAFRVISAGTGSAVRLPGTAIDKPNVYRFGTPYDTIYRDLESQDRALYTRNGLLPMLDRNRKVKLAPEKWHEQKSVLADVVITCEERCYDAVIDADLLTRGGEYNRPIHVINFEIKDNPEEALIAGQAILALAQAIEKASDLDMEIDDILLAHADRHPHTLLHTVAFY</sequence>
<dbReference type="EC" id="3.1.3.16" evidence="3"/>
<dbReference type="PANTHER" id="PTHR20383">
    <property type="entry name" value="RNA POLYMERASE II SUBUNIT A C-TERMINAL DOMAIN PHOSPHATASE"/>
    <property type="match status" value="1"/>
</dbReference>
<evidence type="ECO:0000256" key="3">
    <source>
        <dbReference type="ARBA" id="ARBA00013081"/>
    </source>
</evidence>
<organism evidence="11 12">
    <name type="scientific">Dioszegia hungarica</name>
    <dbReference type="NCBI Taxonomy" id="4972"/>
    <lineage>
        <taxon>Eukaryota</taxon>
        <taxon>Fungi</taxon>
        <taxon>Dikarya</taxon>
        <taxon>Basidiomycota</taxon>
        <taxon>Agaricomycotina</taxon>
        <taxon>Tremellomycetes</taxon>
        <taxon>Tremellales</taxon>
        <taxon>Bulleribasidiaceae</taxon>
        <taxon>Dioszegia</taxon>
    </lineage>
</organism>
<keyword evidence="12" id="KW-1185">Reference proteome</keyword>
<dbReference type="GO" id="GO:0005847">
    <property type="term" value="C:mRNA cleavage and polyadenylation specificity factor complex"/>
    <property type="evidence" value="ECO:0007669"/>
    <property type="project" value="UniProtKB-ARBA"/>
</dbReference>
<reference evidence="11" key="1">
    <citation type="journal article" date="2022" name="G3 (Bethesda)">
        <title>High quality genome of the basidiomycete yeast Dioszegia hungarica PDD-24b-2 isolated from cloud water.</title>
        <authorList>
            <person name="Jarrige D."/>
            <person name="Haridas S."/>
            <person name="Bleykasten-Grosshans C."/>
            <person name="Joly M."/>
            <person name="Nadalig T."/>
            <person name="Sancelme M."/>
            <person name="Vuilleumier S."/>
            <person name="Grigoriev I.V."/>
            <person name="Amato P."/>
            <person name="Bringel F."/>
        </authorList>
    </citation>
    <scope>NUCLEOTIDE SEQUENCE</scope>
    <source>
        <strain evidence="11">PDD-24b-2</strain>
    </source>
</reference>
<feature type="compositionally biased region" description="Polar residues" evidence="10">
    <location>
        <begin position="96"/>
        <end position="106"/>
    </location>
</feature>
<keyword evidence="6" id="KW-0904">Protein phosphatase</keyword>
<dbReference type="Proteomes" id="UP001164286">
    <property type="component" value="Unassembled WGS sequence"/>
</dbReference>
<evidence type="ECO:0000313" key="11">
    <source>
        <dbReference type="EMBL" id="KAI9631905.1"/>
    </source>
</evidence>
<evidence type="ECO:0000256" key="2">
    <source>
        <dbReference type="ARBA" id="ARBA00008978"/>
    </source>
</evidence>
<feature type="compositionally biased region" description="Low complexity" evidence="10">
    <location>
        <begin position="115"/>
        <end position="124"/>
    </location>
</feature>
<accession>A0AA38LQH9</accession>
<dbReference type="EMBL" id="JAKWFO010000016">
    <property type="protein sequence ID" value="KAI9631905.1"/>
    <property type="molecule type" value="Genomic_DNA"/>
</dbReference>
<proteinExistence type="inferred from homology"/>
<evidence type="ECO:0000256" key="9">
    <source>
        <dbReference type="ARBA" id="ARBA00048336"/>
    </source>
</evidence>